<keyword evidence="2" id="KW-1185">Reference proteome</keyword>
<organism evidence="1 2">
    <name type="scientific">Pluteus cervinus</name>
    <dbReference type="NCBI Taxonomy" id="181527"/>
    <lineage>
        <taxon>Eukaryota</taxon>
        <taxon>Fungi</taxon>
        <taxon>Dikarya</taxon>
        <taxon>Basidiomycota</taxon>
        <taxon>Agaricomycotina</taxon>
        <taxon>Agaricomycetes</taxon>
        <taxon>Agaricomycetidae</taxon>
        <taxon>Agaricales</taxon>
        <taxon>Pluteineae</taxon>
        <taxon>Pluteaceae</taxon>
        <taxon>Pluteus</taxon>
    </lineage>
</organism>
<gene>
    <name evidence="1" type="ORF">BDN72DRAFT_965263</name>
</gene>
<proteinExistence type="predicted"/>
<evidence type="ECO:0000313" key="1">
    <source>
        <dbReference type="EMBL" id="TFK61280.1"/>
    </source>
</evidence>
<evidence type="ECO:0000313" key="2">
    <source>
        <dbReference type="Proteomes" id="UP000308600"/>
    </source>
</evidence>
<name>A0ACD3A797_9AGAR</name>
<dbReference type="Proteomes" id="UP000308600">
    <property type="component" value="Unassembled WGS sequence"/>
</dbReference>
<protein>
    <submittedName>
        <fullName evidence="1">Uncharacterized protein</fullName>
    </submittedName>
</protein>
<reference evidence="1 2" key="1">
    <citation type="journal article" date="2019" name="Nat. Ecol. Evol.">
        <title>Megaphylogeny resolves global patterns of mushroom evolution.</title>
        <authorList>
            <person name="Varga T."/>
            <person name="Krizsan K."/>
            <person name="Foldi C."/>
            <person name="Dima B."/>
            <person name="Sanchez-Garcia M."/>
            <person name="Sanchez-Ramirez S."/>
            <person name="Szollosi G.J."/>
            <person name="Szarkandi J.G."/>
            <person name="Papp V."/>
            <person name="Albert L."/>
            <person name="Andreopoulos W."/>
            <person name="Angelini C."/>
            <person name="Antonin V."/>
            <person name="Barry K.W."/>
            <person name="Bougher N.L."/>
            <person name="Buchanan P."/>
            <person name="Buyck B."/>
            <person name="Bense V."/>
            <person name="Catcheside P."/>
            <person name="Chovatia M."/>
            <person name="Cooper J."/>
            <person name="Damon W."/>
            <person name="Desjardin D."/>
            <person name="Finy P."/>
            <person name="Geml J."/>
            <person name="Haridas S."/>
            <person name="Hughes K."/>
            <person name="Justo A."/>
            <person name="Karasinski D."/>
            <person name="Kautmanova I."/>
            <person name="Kiss B."/>
            <person name="Kocsube S."/>
            <person name="Kotiranta H."/>
            <person name="LaButti K.M."/>
            <person name="Lechner B.E."/>
            <person name="Liimatainen K."/>
            <person name="Lipzen A."/>
            <person name="Lukacs Z."/>
            <person name="Mihaltcheva S."/>
            <person name="Morgado L.N."/>
            <person name="Niskanen T."/>
            <person name="Noordeloos M.E."/>
            <person name="Ohm R.A."/>
            <person name="Ortiz-Santana B."/>
            <person name="Ovrebo C."/>
            <person name="Racz N."/>
            <person name="Riley R."/>
            <person name="Savchenko A."/>
            <person name="Shiryaev A."/>
            <person name="Soop K."/>
            <person name="Spirin V."/>
            <person name="Szebenyi C."/>
            <person name="Tomsovsky M."/>
            <person name="Tulloss R.E."/>
            <person name="Uehling J."/>
            <person name="Grigoriev I.V."/>
            <person name="Vagvolgyi C."/>
            <person name="Papp T."/>
            <person name="Martin F.M."/>
            <person name="Miettinen O."/>
            <person name="Hibbett D.S."/>
            <person name="Nagy L.G."/>
        </authorList>
    </citation>
    <scope>NUCLEOTIDE SEQUENCE [LARGE SCALE GENOMIC DNA]</scope>
    <source>
        <strain evidence="1 2">NL-1719</strain>
    </source>
</reference>
<accession>A0ACD3A797</accession>
<sequence>MSSLRPLVIVASLGTGAATARLSAKSGYSVALIAEGQGSVHGLVKKINDEGGNQAAGFPVESYIQSVFSAIKTHFPSHTYALRAAVWNAGPGLRKPFLEITEQNVQNCVDTNVVAAFAFAQQAILGLIGNELDNTGKKGTLIFTGTTASSLAKEFGREKIHVSHVIVDGSTYRPIPNVGGRLRGYLTGIRREGSLLEPGSELEPDSIAQSYFYLTNQDHSAVAWELDLRPVVEMW</sequence>
<dbReference type="EMBL" id="ML208676">
    <property type="protein sequence ID" value="TFK61280.1"/>
    <property type="molecule type" value="Genomic_DNA"/>
</dbReference>